<reference evidence="5 6" key="1">
    <citation type="submission" date="2024-03" db="EMBL/GenBank/DDBJ databases">
        <title>Draft genome sequence of Pseudonocardia sp. DW16-2.</title>
        <authorList>
            <person name="Duangmal K."/>
        </authorList>
    </citation>
    <scope>NUCLEOTIDE SEQUENCE [LARGE SCALE GENOMIC DNA]</scope>
    <source>
        <strain evidence="5 6">DW16-2</strain>
    </source>
</reference>
<evidence type="ECO:0000313" key="5">
    <source>
        <dbReference type="EMBL" id="MEJ8278185.1"/>
    </source>
</evidence>
<proteinExistence type="predicted"/>
<dbReference type="InterPro" id="IPR000792">
    <property type="entry name" value="Tscrpt_reg_LuxR_C"/>
</dbReference>
<dbReference type="PANTHER" id="PTHR44688">
    <property type="entry name" value="DNA-BINDING TRANSCRIPTIONAL ACTIVATOR DEVR_DOSR"/>
    <property type="match status" value="1"/>
</dbReference>
<evidence type="ECO:0000259" key="4">
    <source>
        <dbReference type="PROSITE" id="PS50043"/>
    </source>
</evidence>
<dbReference type="InterPro" id="IPR011990">
    <property type="entry name" value="TPR-like_helical_dom_sf"/>
</dbReference>
<dbReference type="PROSITE" id="PS50043">
    <property type="entry name" value="HTH_LUXR_2"/>
    <property type="match status" value="1"/>
</dbReference>
<keyword evidence="1" id="KW-0805">Transcription regulation</keyword>
<sequence>MMQLEGRDAVLTRLSSYRRRAATAACLVALTGPSGSGRTAVLDAVTRTADGVVLRGRAARWERSRAGGVVAQLLGTSEPDGTAFEWAERLAGRIGDASGLVVVDDAHESDPLSLQALSTLVAHHPRTTVLVVLALDPARADIGHHEILAHVEGSVRLDPLDVRSVGAIAAARGRPLTPLAAERLRRHTRGNPRHVTALIDEVDPDEWVDPFLRLPPPAAVSVAVRAALDLLDGDARTLVEAVCVLGERVELHEAARLARLDDVLGPLGEASAARLVTRGGGQLGPTVGPPDPMVRAAVLDHLGPARAAELRRLAAALVEQPERRLRYLAAATTGRDPGLAERLDELSGEAAADGRWSTVAGLLLDASRLTDERALRESRLTRAVDAMIGAGEGLDAQALVPVVESLRETPLRNAVLGYLAIIEGKAGEAGARLGRAWELADGDAHPRTAALVAQRHVLHALGRCRGRDIVDWTDRVARHAEPGSPEAVEAAAIRGLGLAAAGDPTGAAEAYRLAADQVRHGAQHQRVTMGRGWLAVVTDDVDQARQELQSATPTTQLGGSSRISLWAWGWLARARFLGGDWDGALAAVDGGRALGERTGIALTMPLVEWTAAQVHALRGESDAADRAARRSESWGTAYEIMRVPAVLARAHIAESAADYERVVRVLAPLDRPGAGGCLEEPGWWPWTDVYANALVMTGRLDEADRFLRPHESRAAERGHRSTAARLGYARGRWHGARGDADAATASFEAALRTLDGMALRYDRARIHFAYGQTLRRAGRRRDADTVLLVARELFDSLGATTYVARCDREVRAGGISAGRDDRAAVDLTPQETAVTELVTRGMANREVAAELHVSPKTVQYHLTRIYAKFGVRTRAELIARHDPG</sequence>
<keyword evidence="2" id="KW-0238">DNA-binding</keyword>
<organism evidence="5 6">
    <name type="scientific">Pseudonocardia spirodelae</name>
    <dbReference type="NCBI Taxonomy" id="3133431"/>
    <lineage>
        <taxon>Bacteria</taxon>
        <taxon>Bacillati</taxon>
        <taxon>Actinomycetota</taxon>
        <taxon>Actinomycetes</taxon>
        <taxon>Pseudonocardiales</taxon>
        <taxon>Pseudonocardiaceae</taxon>
        <taxon>Pseudonocardia</taxon>
    </lineage>
</organism>
<protein>
    <submittedName>
        <fullName evidence="5">LuxR C-terminal-related transcriptional regulator</fullName>
    </submittedName>
</protein>
<name>A0ABU8T2K4_9PSEU</name>
<keyword evidence="6" id="KW-1185">Reference proteome</keyword>
<dbReference type="CDD" id="cd06170">
    <property type="entry name" value="LuxR_C_like"/>
    <property type="match status" value="1"/>
</dbReference>
<dbReference type="SUPFAM" id="SSF52540">
    <property type="entry name" value="P-loop containing nucleoside triphosphate hydrolases"/>
    <property type="match status" value="1"/>
</dbReference>
<dbReference type="InterPro" id="IPR036388">
    <property type="entry name" value="WH-like_DNA-bd_sf"/>
</dbReference>
<dbReference type="Proteomes" id="UP001364211">
    <property type="component" value="Unassembled WGS sequence"/>
</dbReference>
<dbReference type="PRINTS" id="PR00038">
    <property type="entry name" value="HTHLUXR"/>
</dbReference>
<dbReference type="EMBL" id="JBBJUP010000003">
    <property type="protein sequence ID" value="MEJ8278185.1"/>
    <property type="molecule type" value="Genomic_DNA"/>
</dbReference>
<dbReference type="Pfam" id="PF13191">
    <property type="entry name" value="AAA_16"/>
    <property type="match status" value="1"/>
</dbReference>
<dbReference type="SUPFAM" id="SSF48452">
    <property type="entry name" value="TPR-like"/>
    <property type="match status" value="2"/>
</dbReference>
<comment type="caution">
    <text evidence="5">The sequence shown here is derived from an EMBL/GenBank/DDBJ whole genome shotgun (WGS) entry which is preliminary data.</text>
</comment>
<accession>A0ABU8T2K4</accession>
<keyword evidence="3" id="KW-0804">Transcription</keyword>
<evidence type="ECO:0000256" key="2">
    <source>
        <dbReference type="ARBA" id="ARBA00023125"/>
    </source>
</evidence>
<dbReference type="PROSITE" id="PS00622">
    <property type="entry name" value="HTH_LUXR_1"/>
    <property type="match status" value="1"/>
</dbReference>
<dbReference type="InterPro" id="IPR041664">
    <property type="entry name" value="AAA_16"/>
</dbReference>
<dbReference type="InterPro" id="IPR027417">
    <property type="entry name" value="P-loop_NTPase"/>
</dbReference>
<dbReference type="Gene3D" id="1.25.40.10">
    <property type="entry name" value="Tetratricopeptide repeat domain"/>
    <property type="match status" value="1"/>
</dbReference>
<dbReference type="InterPro" id="IPR016032">
    <property type="entry name" value="Sig_transdc_resp-reg_C-effctor"/>
</dbReference>
<evidence type="ECO:0000256" key="3">
    <source>
        <dbReference type="ARBA" id="ARBA00023163"/>
    </source>
</evidence>
<evidence type="ECO:0000313" key="6">
    <source>
        <dbReference type="Proteomes" id="UP001364211"/>
    </source>
</evidence>
<dbReference type="SMART" id="SM00421">
    <property type="entry name" value="HTH_LUXR"/>
    <property type="match status" value="1"/>
</dbReference>
<dbReference type="RefSeq" id="WP_340286309.1">
    <property type="nucleotide sequence ID" value="NZ_JBBJUP010000003.1"/>
</dbReference>
<feature type="domain" description="HTH luxR-type" evidence="4">
    <location>
        <begin position="820"/>
        <end position="884"/>
    </location>
</feature>
<dbReference type="Gene3D" id="1.10.10.10">
    <property type="entry name" value="Winged helix-like DNA-binding domain superfamily/Winged helix DNA-binding domain"/>
    <property type="match status" value="1"/>
</dbReference>
<dbReference type="PANTHER" id="PTHR44688:SF16">
    <property type="entry name" value="DNA-BINDING TRANSCRIPTIONAL ACTIVATOR DEVR_DOSR"/>
    <property type="match status" value="1"/>
</dbReference>
<dbReference type="Pfam" id="PF00196">
    <property type="entry name" value="GerE"/>
    <property type="match status" value="1"/>
</dbReference>
<evidence type="ECO:0000256" key="1">
    <source>
        <dbReference type="ARBA" id="ARBA00023015"/>
    </source>
</evidence>
<gene>
    <name evidence="5" type="ORF">WJX68_04495</name>
</gene>
<dbReference type="SUPFAM" id="SSF46894">
    <property type="entry name" value="C-terminal effector domain of the bipartite response regulators"/>
    <property type="match status" value="1"/>
</dbReference>